<evidence type="ECO:0000313" key="1">
    <source>
        <dbReference type="EMBL" id="KAH3730012.1"/>
    </source>
</evidence>
<reference evidence="1" key="2">
    <citation type="submission" date="2020-11" db="EMBL/GenBank/DDBJ databases">
        <authorList>
            <person name="McCartney M.A."/>
            <person name="Auch B."/>
            <person name="Kono T."/>
            <person name="Mallez S."/>
            <person name="Becker A."/>
            <person name="Gohl D.M."/>
            <person name="Silverstein K.A.T."/>
            <person name="Koren S."/>
            <person name="Bechman K.B."/>
            <person name="Herman A."/>
            <person name="Abrahante J.E."/>
            <person name="Garbe J."/>
        </authorList>
    </citation>
    <scope>NUCLEOTIDE SEQUENCE</scope>
    <source>
        <strain evidence="1">Duluth1</strain>
        <tissue evidence="1">Whole animal</tissue>
    </source>
</reference>
<sequence length="281" mass="30717">MKRIDRISVTHIAGILYVVCKLTEGYISGSKVSQAVHIVTTVSTSDQYADHAFMVETCDSVRDRCVSDPSCEMLLHSIKTFCANVVTGESSTCTEQCSRALFKMAMRAYSDFALDFVNCDCNGSFTCQSMKGLIETCTKSVVTLIKGAQSGYAYSCRLGWWICAQDPECELARITSELECRTMLDGIECTSSCNSSIGHLFRQPSAVVLSNCVCDGVDRLPCISFLSKMYNLCYNYLANLKMVSGPVSNTTTAYTSSGNGHMIPILVLLILSNLLCLGLRV</sequence>
<organism evidence="1 2">
    <name type="scientific">Dreissena polymorpha</name>
    <name type="common">Zebra mussel</name>
    <name type="synonym">Mytilus polymorpha</name>
    <dbReference type="NCBI Taxonomy" id="45954"/>
    <lineage>
        <taxon>Eukaryota</taxon>
        <taxon>Metazoa</taxon>
        <taxon>Spiralia</taxon>
        <taxon>Lophotrochozoa</taxon>
        <taxon>Mollusca</taxon>
        <taxon>Bivalvia</taxon>
        <taxon>Autobranchia</taxon>
        <taxon>Heteroconchia</taxon>
        <taxon>Euheterodonta</taxon>
        <taxon>Imparidentia</taxon>
        <taxon>Neoheterodontei</taxon>
        <taxon>Myida</taxon>
        <taxon>Dreissenoidea</taxon>
        <taxon>Dreissenidae</taxon>
        <taxon>Dreissena</taxon>
    </lineage>
</organism>
<accession>A0A9D4CST3</accession>
<dbReference type="Proteomes" id="UP000828390">
    <property type="component" value="Unassembled WGS sequence"/>
</dbReference>
<comment type="caution">
    <text evidence="1">The sequence shown here is derived from an EMBL/GenBank/DDBJ whole genome shotgun (WGS) entry which is preliminary data.</text>
</comment>
<protein>
    <submittedName>
        <fullName evidence="1">Uncharacterized protein</fullName>
    </submittedName>
</protein>
<name>A0A9D4CST3_DREPO</name>
<dbReference type="PANTHER" id="PTHR16840:SF3">
    <property type="entry name" value="GROWTH ARREST-SPECIFIC PROTEIN 1"/>
    <property type="match status" value="1"/>
</dbReference>
<dbReference type="InterPro" id="IPR039596">
    <property type="entry name" value="GAS1"/>
</dbReference>
<dbReference type="AlphaFoldDB" id="A0A9D4CST3"/>
<dbReference type="PANTHER" id="PTHR16840">
    <property type="entry name" value="GROWTH ARREST-SPECIFIC PROTEIN 1"/>
    <property type="match status" value="1"/>
</dbReference>
<reference evidence="1" key="1">
    <citation type="journal article" date="2019" name="bioRxiv">
        <title>The Genome of the Zebra Mussel, Dreissena polymorpha: A Resource for Invasive Species Research.</title>
        <authorList>
            <person name="McCartney M.A."/>
            <person name="Auch B."/>
            <person name="Kono T."/>
            <person name="Mallez S."/>
            <person name="Zhang Y."/>
            <person name="Obille A."/>
            <person name="Becker A."/>
            <person name="Abrahante J.E."/>
            <person name="Garbe J."/>
            <person name="Badalamenti J.P."/>
            <person name="Herman A."/>
            <person name="Mangelson H."/>
            <person name="Liachko I."/>
            <person name="Sullivan S."/>
            <person name="Sone E.D."/>
            <person name="Koren S."/>
            <person name="Silverstein K.A.T."/>
            <person name="Beckman K.B."/>
            <person name="Gohl D.M."/>
        </authorList>
    </citation>
    <scope>NUCLEOTIDE SEQUENCE</scope>
    <source>
        <strain evidence="1">Duluth1</strain>
        <tissue evidence="1">Whole animal</tissue>
    </source>
</reference>
<evidence type="ECO:0000313" key="2">
    <source>
        <dbReference type="Proteomes" id="UP000828390"/>
    </source>
</evidence>
<keyword evidence="2" id="KW-1185">Reference proteome</keyword>
<dbReference type="GO" id="GO:0051726">
    <property type="term" value="P:regulation of cell cycle"/>
    <property type="evidence" value="ECO:0007669"/>
    <property type="project" value="InterPro"/>
</dbReference>
<dbReference type="EMBL" id="JAIWYP010000012">
    <property type="protein sequence ID" value="KAH3730012.1"/>
    <property type="molecule type" value="Genomic_DNA"/>
</dbReference>
<proteinExistence type="predicted"/>
<gene>
    <name evidence="1" type="ORF">DPMN_055991</name>
</gene>